<evidence type="ECO:0000313" key="2">
    <source>
        <dbReference type="Proteomes" id="UP001630127"/>
    </source>
</evidence>
<evidence type="ECO:0000313" key="1">
    <source>
        <dbReference type="EMBL" id="KAL3506978.1"/>
    </source>
</evidence>
<organism evidence="1 2">
    <name type="scientific">Cinchona calisaya</name>
    <dbReference type="NCBI Taxonomy" id="153742"/>
    <lineage>
        <taxon>Eukaryota</taxon>
        <taxon>Viridiplantae</taxon>
        <taxon>Streptophyta</taxon>
        <taxon>Embryophyta</taxon>
        <taxon>Tracheophyta</taxon>
        <taxon>Spermatophyta</taxon>
        <taxon>Magnoliopsida</taxon>
        <taxon>eudicotyledons</taxon>
        <taxon>Gunneridae</taxon>
        <taxon>Pentapetalae</taxon>
        <taxon>asterids</taxon>
        <taxon>lamiids</taxon>
        <taxon>Gentianales</taxon>
        <taxon>Rubiaceae</taxon>
        <taxon>Cinchonoideae</taxon>
        <taxon>Cinchoneae</taxon>
        <taxon>Cinchona</taxon>
    </lineage>
</organism>
<dbReference type="EMBL" id="JBJUIK010000013">
    <property type="protein sequence ID" value="KAL3506978.1"/>
    <property type="molecule type" value="Genomic_DNA"/>
</dbReference>
<accession>A0ABD2YIZ0</accession>
<dbReference type="AlphaFoldDB" id="A0ABD2YIZ0"/>
<sequence length="165" mass="17956">MLKQPSIIVEPSNFLNNNGSPKKMINLCFLVNPSLPNTNPCNPIPSRDREVTSGLGILEKQATPSYKQIQDDSAKEIEDHSDIELILDFSPSVSALGTKIGRYLVINDAIVSQSVMVCSSNLGPVAQEIGFSLAMISILDKNVQGSIPFVDIEVISNSILTKLHY</sequence>
<reference evidence="1 2" key="1">
    <citation type="submission" date="2024-11" db="EMBL/GenBank/DDBJ databases">
        <title>A near-complete genome assembly of Cinchona calisaya.</title>
        <authorList>
            <person name="Lian D.C."/>
            <person name="Zhao X.W."/>
            <person name="Wei L."/>
        </authorList>
    </citation>
    <scope>NUCLEOTIDE SEQUENCE [LARGE SCALE GENOMIC DNA]</scope>
    <source>
        <tissue evidence="1">Nenye</tissue>
    </source>
</reference>
<dbReference type="Proteomes" id="UP001630127">
    <property type="component" value="Unassembled WGS sequence"/>
</dbReference>
<keyword evidence="2" id="KW-1185">Reference proteome</keyword>
<proteinExistence type="predicted"/>
<name>A0ABD2YIZ0_9GENT</name>
<comment type="caution">
    <text evidence="1">The sequence shown here is derived from an EMBL/GenBank/DDBJ whole genome shotgun (WGS) entry which is preliminary data.</text>
</comment>
<protein>
    <submittedName>
        <fullName evidence="1">Uncharacterized protein</fullName>
    </submittedName>
</protein>
<gene>
    <name evidence="1" type="ORF">ACH5RR_032360</name>
</gene>